<protein>
    <submittedName>
        <fullName evidence="1">Uncharacterized protein</fullName>
    </submittedName>
</protein>
<sequence>MARKKIEQSVKALQIADLSGRMIGSLIRLRSTMGDKREMEVEVRQIGLDANDAGLHVIIRRADAEGIDADIGFIDVEGSGPEDDRVFAYIGEYDLDHPIELIER</sequence>
<dbReference type="AlphaFoldDB" id="A0A2A5IY42"/>
<name>A0A2A5IY42_RHOSG</name>
<organism evidence="1 2">
    <name type="scientific">Rhodococcus qingshengii</name>
    <dbReference type="NCBI Taxonomy" id="334542"/>
    <lineage>
        <taxon>Bacteria</taxon>
        <taxon>Bacillati</taxon>
        <taxon>Actinomycetota</taxon>
        <taxon>Actinomycetes</taxon>
        <taxon>Mycobacteriales</taxon>
        <taxon>Nocardiaceae</taxon>
        <taxon>Rhodococcus</taxon>
        <taxon>Rhodococcus erythropolis group</taxon>
    </lineage>
</organism>
<reference evidence="1 2" key="1">
    <citation type="submission" date="2017-07" db="EMBL/GenBank/DDBJ databases">
        <title>Draft sequence of Rhodococcus enclensis 23b-28.</title>
        <authorList>
            <person name="Besaury L."/>
            <person name="Sancelme M."/>
            <person name="Amato P."/>
            <person name="Lallement A."/>
            <person name="Delort A.-M."/>
        </authorList>
    </citation>
    <scope>NUCLEOTIDE SEQUENCE [LARGE SCALE GENOMIC DNA]</scope>
    <source>
        <strain evidence="1 2">23b-28</strain>
    </source>
</reference>
<proteinExistence type="predicted"/>
<dbReference type="Proteomes" id="UP000230886">
    <property type="component" value="Unassembled WGS sequence"/>
</dbReference>
<evidence type="ECO:0000313" key="2">
    <source>
        <dbReference type="Proteomes" id="UP000230886"/>
    </source>
</evidence>
<comment type="caution">
    <text evidence="1">The sequence shown here is derived from an EMBL/GenBank/DDBJ whole genome shotgun (WGS) entry which is preliminary data.</text>
</comment>
<evidence type="ECO:0000313" key="1">
    <source>
        <dbReference type="EMBL" id="PCK22173.1"/>
    </source>
</evidence>
<dbReference type="EMBL" id="NOVD01000082">
    <property type="protein sequence ID" value="PCK22173.1"/>
    <property type="molecule type" value="Genomic_DNA"/>
</dbReference>
<gene>
    <name evidence="1" type="ORF">CHR55_32990</name>
</gene>
<dbReference type="RefSeq" id="WP_047269115.1">
    <property type="nucleotide sequence ID" value="NZ_JAGYWW010000007.1"/>
</dbReference>
<accession>A0A2A5IY42</accession>